<dbReference type="Proteomes" id="UP000199628">
    <property type="component" value="Unassembled WGS sequence"/>
</dbReference>
<reference evidence="3" key="1">
    <citation type="submission" date="2016-10" db="EMBL/GenBank/DDBJ databases">
        <authorList>
            <person name="Varghese N."/>
            <person name="Submissions S."/>
        </authorList>
    </citation>
    <scope>NUCLEOTIDE SEQUENCE [LARGE SCALE GENOMIC DNA]</scope>
    <source>
        <strain evidence="3">CGMCC 1.9108</strain>
    </source>
</reference>
<accession>A0A1G6YGY3</accession>
<evidence type="ECO:0000313" key="3">
    <source>
        <dbReference type="Proteomes" id="UP000199628"/>
    </source>
</evidence>
<keyword evidence="3" id="KW-1185">Reference proteome</keyword>
<feature type="region of interest" description="Disordered" evidence="1">
    <location>
        <begin position="26"/>
        <end position="59"/>
    </location>
</feature>
<dbReference type="STRING" id="639004.SAMN04488239_111144"/>
<evidence type="ECO:0000256" key="1">
    <source>
        <dbReference type="SAM" id="MobiDB-lite"/>
    </source>
</evidence>
<sequence length="59" mass="6261">MDEELASANQRIDDMSFKDLTARAAAAMKPKPVETAKTPAKETEPKAAGKEAPAKSKTS</sequence>
<dbReference type="EMBL" id="FMZV01000011">
    <property type="protein sequence ID" value="SDD89582.1"/>
    <property type="molecule type" value="Genomic_DNA"/>
</dbReference>
<evidence type="ECO:0000313" key="2">
    <source>
        <dbReference type="EMBL" id="SDD89582.1"/>
    </source>
</evidence>
<proteinExistence type="predicted"/>
<dbReference type="AlphaFoldDB" id="A0A1G6YGY3"/>
<organism evidence="2 3">
    <name type="scientific">Ruegeria marina</name>
    <dbReference type="NCBI Taxonomy" id="639004"/>
    <lineage>
        <taxon>Bacteria</taxon>
        <taxon>Pseudomonadati</taxon>
        <taxon>Pseudomonadota</taxon>
        <taxon>Alphaproteobacteria</taxon>
        <taxon>Rhodobacterales</taxon>
        <taxon>Roseobacteraceae</taxon>
        <taxon>Ruegeria</taxon>
    </lineage>
</organism>
<feature type="compositionally biased region" description="Basic and acidic residues" evidence="1">
    <location>
        <begin position="31"/>
        <end position="59"/>
    </location>
</feature>
<protein>
    <submittedName>
        <fullName evidence="2">Uncharacterized protein</fullName>
    </submittedName>
</protein>
<gene>
    <name evidence="2" type="ORF">SAMN04488239_111144</name>
</gene>
<name>A0A1G6YGY3_9RHOB</name>